<keyword evidence="10" id="KW-1185">Reference proteome</keyword>
<keyword evidence="5" id="KW-0408">Iron</keyword>
<reference evidence="9 10" key="1">
    <citation type="submission" date="2024-06" db="EMBL/GenBank/DDBJ databases">
        <title>The Natural Products Discovery Center: Release of the First 8490 Sequenced Strains for Exploring Actinobacteria Biosynthetic Diversity.</title>
        <authorList>
            <person name="Kalkreuter E."/>
            <person name="Kautsar S.A."/>
            <person name="Yang D."/>
            <person name="Bader C.D."/>
            <person name="Teijaro C.N."/>
            <person name="Fluegel L."/>
            <person name="Davis C.M."/>
            <person name="Simpson J.R."/>
            <person name="Lauterbach L."/>
            <person name="Steele A.D."/>
            <person name="Gui C."/>
            <person name="Meng S."/>
            <person name="Li G."/>
            <person name="Viehrig K."/>
            <person name="Ye F."/>
            <person name="Su P."/>
            <person name="Kiefer A.F."/>
            <person name="Nichols A."/>
            <person name="Cepeda A.J."/>
            <person name="Yan W."/>
            <person name="Fan B."/>
            <person name="Jiang Y."/>
            <person name="Adhikari A."/>
            <person name="Zheng C.-J."/>
            <person name="Schuster L."/>
            <person name="Cowan T.M."/>
            <person name="Smanski M.J."/>
            <person name="Chevrette M.G."/>
            <person name="De Carvalho L.P.S."/>
            <person name="Shen B."/>
        </authorList>
    </citation>
    <scope>NUCLEOTIDE SEQUENCE [LARGE SCALE GENOMIC DNA]</scope>
    <source>
        <strain evidence="9 10">NPDC019708</strain>
    </source>
</reference>
<gene>
    <name evidence="9" type="ORF">ABZ510_29585</name>
</gene>
<dbReference type="Gene3D" id="2.102.10.10">
    <property type="entry name" value="Rieske [2Fe-2S] iron-sulphur domain"/>
    <property type="match status" value="1"/>
</dbReference>
<organism evidence="9 10">
    <name type="scientific">Nocardia rhamnosiphila</name>
    <dbReference type="NCBI Taxonomy" id="426716"/>
    <lineage>
        <taxon>Bacteria</taxon>
        <taxon>Bacillati</taxon>
        <taxon>Actinomycetota</taxon>
        <taxon>Actinomycetes</taxon>
        <taxon>Mycobacteriales</taxon>
        <taxon>Nocardiaceae</taxon>
        <taxon>Nocardia</taxon>
    </lineage>
</organism>
<dbReference type="InterPro" id="IPR015881">
    <property type="entry name" value="ARHD_Rieske_2Fe_2S"/>
</dbReference>
<keyword evidence="3" id="KW-0479">Metal-binding</keyword>
<dbReference type="PROSITE" id="PS00570">
    <property type="entry name" value="RING_HYDROXYL_ALPHA"/>
    <property type="match status" value="1"/>
</dbReference>
<proteinExistence type="predicted"/>
<keyword evidence="6" id="KW-0411">Iron-sulfur</keyword>
<evidence type="ECO:0000259" key="8">
    <source>
        <dbReference type="PROSITE" id="PS51296"/>
    </source>
</evidence>
<dbReference type="CDD" id="cd08882">
    <property type="entry name" value="RHO_alpha_C_MupW-like"/>
    <property type="match status" value="1"/>
</dbReference>
<evidence type="ECO:0000256" key="5">
    <source>
        <dbReference type="ARBA" id="ARBA00023004"/>
    </source>
</evidence>
<dbReference type="PRINTS" id="PR00090">
    <property type="entry name" value="RNGDIOXGNASE"/>
</dbReference>
<keyword evidence="2" id="KW-0001">2Fe-2S</keyword>
<comment type="caution">
    <text evidence="9">The sequence shown here is derived from an EMBL/GenBank/DDBJ whole genome shotgun (WGS) entry which is preliminary data.</text>
</comment>
<feature type="domain" description="Rieske" evidence="8">
    <location>
        <begin position="81"/>
        <end position="188"/>
    </location>
</feature>
<keyword evidence="7" id="KW-0520">NAD</keyword>
<dbReference type="SUPFAM" id="SSF55961">
    <property type="entry name" value="Bet v1-like"/>
    <property type="match status" value="1"/>
</dbReference>
<dbReference type="PANTHER" id="PTHR43756">
    <property type="entry name" value="CHOLINE MONOOXYGENASE, CHLOROPLASTIC"/>
    <property type="match status" value="1"/>
</dbReference>
<dbReference type="GO" id="GO:0051213">
    <property type="term" value="F:dioxygenase activity"/>
    <property type="evidence" value="ECO:0007669"/>
    <property type="project" value="UniProtKB-KW"/>
</dbReference>
<evidence type="ECO:0000313" key="10">
    <source>
        <dbReference type="Proteomes" id="UP001550628"/>
    </source>
</evidence>
<dbReference type="SUPFAM" id="SSF50022">
    <property type="entry name" value="ISP domain"/>
    <property type="match status" value="1"/>
</dbReference>
<dbReference type="Proteomes" id="UP001550628">
    <property type="component" value="Unassembled WGS sequence"/>
</dbReference>
<dbReference type="EMBL" id="JBEYBF010000031">
    <property type="protein sequence ID" value="MEU1955995.1"/>
    <property type="molecule type" value="Genomic_DNA"/>
</dbReference>
<evidence type="ECO:0000256" key="3">
    <source>
        <dbReference type="ARBA" id="ARBA00022723"/>
    </source>
</evidence>
<keyword evidence="4" id="KW-0560">Oxidoreductase</keyword>
<dbReference type="Pfam" id="PF00848">
    <property type="entry name" value="Ring_hydroxyl_A"/>
    <property type="match status" value="1"/>
</dbReference>
<keyword evidence="9" id="KW-0223">Dioxygenase</keyword>
<evidence type="ECO:0000256" key="4">
    <source>
        <dbReference type="ARBA" id="ARBA00023002"/>
    </source>
</evidence>
<comment type="cofactor">
    <cofactor evidence="1">
        <name>Fe cation</name>
        <dbReference type="ChEBI" id="CHEBI:24875"/>
    </cofactor>
</comment>
<dbReference type="RefSeq" id="WP_356959410.1">
    <property type="nucleotide sequence ID" value="NZ_JBEYBD010000028.1"/>
</dbReference>
<evidence type="ECO:0000256" key="7">
    <source>
        <dbReference type="ARBA" id="ARBA00023027"/>
    </source>
</evidence>
<dbReference type="PANTHER" id="PTHR43756:SF5">
    <property type="entry name" value="CHOLINE MONOOXYGENASE, CHLOROPLASTIC"/>
    <property type="match status" value="1"/>
</dbReference>
<evidence type="ECO:0000256" key="6">
    <source>
        <dbReference type="ARBA" id="ARBA00023014"/>
    </source>
</evidence>
<dbReference type="Pfam" id="PF00355">
    <property type="entry name" value="Rieske"/>
    <property type="match status" value="1"/>
</dbReference>
<dbReference type="CDD" id="cd03469">
    <property type="entry name" value="Rieske_RO_Alpha_N"/>
    <property type="match status" value="1"/>
</dbReference>
<evidence type="ECO:0000313" key="9">
    <source>
        <dbReference type="EMBL" id="MEU1955995.1"/>
    </source>
</evidence>
<dbReference type="InterPro" id="IPR015879">
    <property type="entry name" value="Ring_hydroxy_dOase_asu_C_dom"/>
</dbReference>
<dbReference type="InterPro" id="IPR017941">
    <property type="entry name" value="Rieske_2Fe-2S"/>
</dbReference>
<evidence type="ECO:0000256" key="2">
    <source>
        <dbReference type="ARBA" id="ARBA00022714"/>
    </source>
</evidence>
<dbReference type="PROSITE" id="PS51296">
    <property type="entry name" value="RIESKE"/>
    <property type="match status" value="1"/>
</dbReference>
<dbReference type="InterPro" id="IPR036922">
    <property type="entry name" value="Rieske_2Fe-2S_sf"/>
</dbReference>
<sequence length="484" mass="54922">MENNDDRISPEQQAINELVARKVAGRPGPSYRDILEADGHGVPPFLELSWEDLGNENIPIERYISPEFARLEVAKVWRKAWQMVCREEELAKPGDSVVYDIAEDSFVVVRTKDGSIKAHQNACLHRGRRLRSRDGRVPEIRCPFHGLTWDLDGKLKDLPCAWDFEHLDRSKMNLPQAKVDTWGGYVFINMDPDCGPLREQLGAVPDHFKVAAHETRVKTAHVAQLIPCNWKVAQEAFMEAWHLTQTHPQSAPSAGDVTTQVDIVDATVSRTLTPVGVASPNLLGLDEQDIYENYLEGRTFYQERLGVIGTKDVAREEINPELPEGRTAREQILGEIRKQIGATMSADIEDVPPYLLVDALEYFVFPNFFPWLQEQTNQVYRFRPNGMDPDSCIVEVMFLTPFPEGTKLPKPAKIHWLKPGEDWADAAELGRLASTVNQDTLNVPEIQKGLKVLARTQDGIPLASYQESRIRHFHHLLTQWIEKD</sequence>
<evidence type="ECO:0000256" key="1">
    <source>
        <dbReference type="ARBA" id="ARBA00001962"/>
    </source>
</evidence>
<protein>
    <submittedName>
        <fullName evidence="9">Aromatic ring-hydroxylating dioxygenase subunit alpha</fullName>
    </submittedName>
</protein>
<dbReference type="InterPro" id="IPR001663">
    <property type="entry name" value="Rng_hydr_dOase-A"/>
</dbReference>
<dbReference type="Gene3D" id="3.90.380.10">
    <property type="entry name" value="Naphthalene 1,2-dioxygenase Alpha Subunit, Chain A, domain 1"/>
    <property type="match status" value="1"/>
</dbReference>
<name>A0ABV2WYM2_9NOCA</name>
<accession>A0ABV2WYM2</accession>